<name>A0A6P8BLP9_PYRGI</name>
<dbReference type="Gene3D" id="3.40.50.10190">
    <property type="entry name" value="BRCT domain"/>
    <property type="match status" value="4"/>
</dbReference>
<dbReference type="GO" id="GO:0033314">
    <property type="term" value="P:mitotic DNA replication checkpoint signaling"/>
    <property type="evidence" value="ECO:0007669"/>
    <property type="project" value="TreeGrafter"/>
</dbReference>
<feature type="region of interest" description="Disordered" evidence="2">
    <location>
        <begin position="1"/>
        <end position="21"/>
    </location>
</feature>
<evidence type="ECO:0000313" key="5">
    <source>
        <dbReference type="RefSeq" id="XP_030988223.1"/>
    </source>
</evidence>
<feature type="domain" description="BRCT" evidence="3">
    <location>
        <begin position="819"/>
        <end position="900"/>
    </location>
</feature>
<sequence length="1586" mass="172435">MASPPPNNAPGNTQEYDSLPRWQRLSRPSEFKSWKKVLLERLRDRGLSHVPLVPPALSDRERDDRLQRRPTADELRRVTLALKFSVIARVRNEFLGGLSPLREQKPWDIWSAILGWAGQRPEDENHEASSYTSPEPARPVKPQGACFLFNKLSSLLQSIATMGLASFDNFEDYVSRFNSLRKQLLAISCDLSEKQYIVFFIMGIKDAEEHQGWIRDVKEEIETNPDITLDWVLSIANPDSRQSSAVPDKSTTSRGGVNGRENGHGSYELPSSRHHSQPYHRNEAAPREGPTYDSYKPAYDGGRGKDSKSPPSAHTDSHTQGRPPRESSIDYESAKKPYKRAQEDQWRTDRPSTSSKPSYENIKDNFTNIGFLDRVRTRGNEIDQENAPDQVRNLGTASDSNHPKAEERRVPSSAVGPTETMMSQPPMPVIGKTATPAATKVTFDDKPKSADGAGLDGKSAVPVGQNTNKTSNIQIKGSSSASTSLPNQTKPDRIDPNSKTTSSTRSRPSTMQQTLGDRPEPVDSSGPDGKSALPAGYPTNKTSNTGVRGLASPGSSFSNQRKSDSIDSNSIVTSPARSQPSTMPQHKFSAAETERSSSHSPARRSTTGPQLSNGHLNPSAPSPEKPLHGSRKPSPVTSVPSPKLPAATTGGAIKEDVLVNTRPTPSPVLANANPSRSPKDARNPMAQESESSQKPRNGAPPVSKKRELQDEPGKEPSTTGPPVKKRAEIAQKAAELGGIHKYDLTPDVTHLIVGEYDTPKYRHVAKERPDIKPMAAGWIDAVCSLFTMAEPINFKALEREWRLKTFETDGGNGRGRGRLLICLTGFDDADERQSITHTITSNGGSYTGDLTKHVTHLVVHQPRGRKYAAAKDWQIRTVSIEWVRDSVERGMILDESLYDPLLPPEERGLNAWNRNAPARRSAAGNKRTRDASFVAKEGGAPDDRKTKLRRTASLKLSNQRDGLWGDILGKPAQSKPSPISAEVALPEQETPVVPAAPLAEGDNGSFRTSFAAPDAKTTPAPAPFEIPKERPVFDSCCCYVHGFSRRQTEILVNTLVSLGGHVCSSLEELGLEKASHYSHRILIVPQESQPESHPMLPSGASIVTEFFIEKCLHKKHFFDPNHHVIGRPFPRFPIQGFESLRIATSGFTGVDLNQIDKTIRQLGARYDERFTANTSMLLCTSLEAVRKQKLDLALAWKVPVIQADWLWTCISTGYKVPFRDFMYKELNQSITPPRTLSANTDLTRSRSGPSDKEKESMRRTKSASASRPSTTESASAQGPTHPAAPESAGDATSTVPIQTETTDSPENIGEHETEPAQEESGRSKESNDDAGTSDRSRDRSEPLAAKSASALNKTPPAQQSHAEETSAVGEEQPRPIDKPAAQRKLARIASEVADSDADDSDEDALAVAAREASAQRAREKKLKDEANRLALCSKLTSLLDGKTSAPGSADEQDASGGQSTVAGAAPQPARRKRKIMGRAVSNVSIGSNGSGGGSADTASATGDKSSVTGADDNKAKENAPPPATQLVYDAPHADYFMAQLRAGVADGKKGPPKDAGGGEKLTLKDLQQPQQQQYGTSAAGRRTRRR</sequence>
<feature type="region of interest" description="Disordered" evidence="2">
    <location>
        <begin position="1543"/>
        <end position="1586"/>
    </location>
</feature>
<keyword evidence="1" id="KW-0677">Repeat</keyword>
<reference evidence="5" key="1">
    <citation type="journal article" date="2019" name="Mol. Biol. Evol.">
        <title>Blast fungal genomes show frequent chromosomal changes, gene gains and losses, and effector gene turnover.</title>
        <authorList>
            <person name="Gomez Luciano L.B."/>
            <person name="Jason Tsai I."/>
            <person name="Chuma I."/>
            <person name="Tosa Y."/>
            <person name="Chen Y.H."/>
            <person name="Li J.Y."/>
            <person name="Li M.Y."/>
            <person name="Jade Lu M.Y."/>
            <person name="Nakayashiki H."/>
            <person name="Li W.H."/>
        </authorList>
    </citation>
    <scope>NUCLEOTIDE SEQUENCE</scope>
    <source>
        <strain evidence="5">NI907</strain>
    </source>
</reference>
<organism evidence="4 5">
    <name type="scientific">Pyricularia grisea</name>
    <name type="common">Crabgrass-specific blast fungus</name>
    <name type="synonym">Magnaporthe grisea</name>
    <dbReference type="NCBI Taxonomy" id="148305"/>
    <lineage>
        <taxon>Eukaryota</taxon>
        <taxon>Fungi</taxon>
        <taxon>Dikarya</taxon>
        <taxon>Ascomycota</taxon>
        <taxon>Pezizomycotina</taxon>
        <taxon>Sordariomycetes</taxon>
        <taxon>Sordariomycetidae</taxon>
        <taxon>Magnaporthales</taxon>
        <taxon>Pyriculariaceae</taxon>
        <taxon>Pyricularia</taxon>
    </lineage>
</organism>
<dbReference type="RefSeq" id="XP_030988223.1">
    <property type="nucleotide sequence ID" value="XM_031121337.1"/>
</dbReference>
<feature type="compositionally biased region" description="Polar residues" evidence="2">
    <location>
        <begin position="598"/>
        <end position="616"/>
    </location>
</feature>
<feature type="region of interest" description="Disordered" evidence="2">
    <location>
        <begin position="381"/>
        <end position="726"/>
    </location>
</feature>
<feature type="compositionally biased region" description="Polar residues" evidence="2">
    <location>
        <begin position="1232"/>
        <end position="1248"/>
    </location>
</feature>
<feature type="compositionally biased region" description="Polar residues" evidence="2">
    <location>
        <begin position="239"/>
        <end position="255"/>
    </location>
</feature>
<dbReference type="InterPro" id="IPR059215">
    <property type="entry name" value="BRCT2_TopBP1-like"/>
</dbReference>
<dbReference type="GeneID" id="41956251"/>
<dbReference type="KEGG" id="pgri:PgNI_01264"/>
<feature type="compositionally biased region" description="Basic and acidic residues" evidence="2">
    <location>
        <begin position="704"/>
        <end position="714"/>
    </location>
</feature>
<feature type="region of interest" description="Disordered" evidence="2">
    <location>
        <begin position="1232"/>
        <end position="1426"/>
    </location>
</feature>
<keyword evidence="4" id="KW-1185">Reference proteome</keyword>
<feature type="compositionally biased region" description="Acidic residues" evidence="2">
    <location>
        <begin position="1393"/>
        <end position="1404"/>
    </location>
</feature>
<reference evidence="5" key="2">
    <citation type="submission" date="2019-10" db="EMBL/GenBank/DDBJ databases">
        <authorList>
            <consortium name="NCBI Genome Project"/>
        </authorList>
    </citation>
    <scope>NUCLEOTIDE SEQUENCE</scope>
    <source>
        <strain evidence="5">NI907</strain>
    </source>
</reference>
<dbReference type="Pfam" id="PF12738">
    <property type="entry name" value="PTCB-BRCT"/>
    <property type="match status" value="2"/>
</dbReference>
<accession>A0A6P8BLP9</accession>
<feature type="compositionally biased region" description="Polar residues" evidence="2">
    <location>
        <begin position="553"/>
        <end position="584"/>
    </location>
</feature>
<dbReference type="CDD" id="cd17731">
    <property type="entry name" value="BRCT_TopBP1_rpt2_like"/>
    <property type="match status" value="1"/>
</dbReference>
<feature type="compositionally biased region" description="Polar residues" evidence="2">
    <location>
        <begin position="1349"/>
        <end position="1360"/>
    </location>
</feature>
<feature type="compositionally biased region" description="Polar residues" evidence="2">
    <location>
        <begin position="1262"/>
        <end position="1278"/>
    </location>
</feature>
<gene>
    <name evidence="5" type="ORF">PgNI_01264</name>
</gene>
<feature type="compositionally biased region" description="Basic and acidic residues" evidence="2">
    <location>
        <begin position="401"/>
        <end position="410"/>
    </location>
</feature>
<feature type="compositionally biased region" description="Low complexity" evidence="2">
    <location>
        <begin position="498"/>
        <end position="514"/>
    </location>
</feature>
<feature type="compositionally biased region" description="Basic and acidic residues" evidence="2">
    <location>
        <begin position="315"/>
        <end position="350"/>
    </location>
</feature>
<protein>
    <recommendedName>
        <fullName evidence="3">BRCT domain-containing protein</fullName>
    </recommendedName>
</protein>
<reference evidence="5" key="3">
    <citation type="submission" date="2025-08" db="UniProtKB">
        <authorList>
            <consortium name="RefSeq"/>
        </authorList>
    </citation>
    <scope>IDENTIFICATION</scope>
    <source>
        <strain evidence="5">NI907</strain>
    </source>
</reference>
<feature type="region of interest" description="Disordered" evidence="2">
    <location>
        <begin position="916"/>
        <end position="952"/>
    </location>
</feature>
<dbReference type="SMART" id="SM00292">
    <property type="entry name" value="BRCT"/>
    <property type="match status" value="3"/>
</dbReference>
<feature type="compositionally biased region" description="Polar residues" evidence="2">
    <location>
        <begin position="686"/>
        <end position="695"/>
    </location>
</feature>
<feature type="compositionally biased region" description="Low complexity" evidence="2">
    <location>
        <begin position="632"/>
        <end position="641"/>
    </location>
</feature>
<evidence type="ECO:0000256" key="1">
    <source>
        <dbReference type="ARBA" id="ARBA00022737"/>
    </source>
</evidence>
<evidence type="ECO:0000259" key="3">
    <source>
        <dbReference type="PROSITE" id="PS50172"/>
    </source>
</evidence>
<dbReference type="CDD" id="cd18433">
    <property type="entry name" value="BRCT_Rad4_rpt3"/>
    <property type="match status" value="1"/>
</dbReference>
<feature type="region of interest" description="Disordered" evidence="2">
    <location>
        <begin position="239"/>
        <end position="363"/>
    </location>
</feature>
<dbReference type="PANTHER" id="PTHR13561">
    <property type="entry name" value="DNA REPLICATION REGULATOR DPB11-RELATED"/>
    <property type="match status" value="1"/>
</dbReference>
<dbReference type="PROSITE" id="PS50172">
    <property type="entry name" value="BRCT"/>
    <property type="match status" value="3"/>
</dbReference>
<feature type="compositionally biased region" description="Basic and acidic residues" evidence="2">
    <location>
        <begin position="1308"/>
        <end position="1341"/>
    </location>
</feature>
<feature type="compositionally biased region" description="Low complexity" evidence="2">
    <location>
        <begin position="1405"/>
        <end position="1415"/>
    </location>
</feature>
<feature type="domain" description="BRCT" evidence="3">
    <location>
        <begin position="1137"/>
        <end position="1223"/>
    </location>
</feature>
<feature type="compositionally biased region" description="Basic and acidic residues" evidence="2">
    <location>
        <begin position="1249"/>
        <end position="1258"/>
    </location>
</feature>
<feature type="compositionally biased region" description="Polar residues" evidence="2">
    <location>
        <begin position="464"/>
        <end position="489"/>
    </location>
</feature>
<dbReference type="InterPro" id="IPR001357">
    <property type="entry name" value="BRCT_dom"/>
</dbReference>
<evidence type="ECO:0000256" key="2">
    <source>
        <dbReference type="SAM" id="MobiDB-lite"/>
    </source>
</evidence>
<feature type="compositionally biased region" description="Polar residues" evidence="2">
    <location>
        <begin position="1290"/>
        <end position="1305"/>
    </location>
</feature>
<dbReference type="PANTHER" id="PTHR13561:SF20">
    <property type="entry name" value="DNA TOPOISOMERASE 2-BINDING PROTEIN 1"/>
    <property type="match status" value="1"/>
</dbReference>
<dbReference type="GO" id="GO:0006270">
    <property type="term" value="P:DNA replication initiation"/>
    <property type="evidence" value="ECO:0007669"/>
    <property type="project" value="TreeGrafter"/>
</dbReference>
<proteinExistence type="predicted"/>
<feature type="compositionally biased region" description="Polar residues" evidence="2">
    <location>
        <begin position="351"/>
        <end position="363"/>
    </location>
</feature>
<dbReference type="SUPFAM" id="SSF52113">
    <property type="entry name" value="BRCT domain"/>
    <property type="match status" value="4"/>
</dbReference>
<dbReference type="InterPro" id="IPR036420">
    <property type="entry name" value="BRCT_dom_sf"/>
</dbReference>
<evidence type="ECO:0000313" key="4">
    <source>
        <dbReference type="Proteomes" id="UP000515153"/>
    </source>
</evidence>
<feature type="domain" description="BRCT" evidence="3">
    <location>
        <begin position="725"/>
        <end position="779"/>
    </location>
</feature>
<dbReference type="GO" id="GO:0007095">
    <property type="term" value="P:mitotic G2 DNA damage checkpoint signaling"/>
    <property type="evidence" value="ECO:0007669"/>
    <property type="project" value="TreeGrafter"/>
</dbReference>
<dbReference type="Proteomes" id="UP000515153">
    <property type="component" value="Unplaced"/>
</dbReference>
<feature type="region of interest" description="Disordered" evidence="2">
    <location>
        <begin position="1439"/>
        <end position="1526"/>
    </location>
</feature>